<name>A0A9D1S0D3_9CORY</name>
<proteinExistence type="predicted"/>
<feature type="region of interest" description="Disordered" evidence="1">
    <location>
        <begin position="27"/>
        <end position="52"/>
    </location>
</feature>
<sequence length="52" mass="5904">MGIMDKAKEFANDDDKRNEALDKAEQFAKDKAGEEHHDKVDKARDAIDDKLS</sequence>
<comment type="caution">
    <text evidence="2">The sequence shown here is derived from an EMBL/GenBank/DDBJ whole genome shotgun (WGS) entry which is preliminary data.</text>
</comment>
<dbReference type="Pfam" id="PF14013">
    <property type="entry name" value="MT0933_antitox"/>
    <property type="match status" value="1"/>
</dbReference>
<evidence type="ECO:0000256" key="1">
    <source>
        <dbReference type="SAM" id="MobiDB-lite"/>
    </source>
</evidence>
<organism evidence="2 3">
    <name type="scientific">Candidatus Corynebacterium gallistercoris</name>
    <dbReference type="NCBI Taxonomy" id="2838530"/>
    <lineage>
        <taxon>Bacteria</taxon>
        <taxon>Bacillati</taxon>
        <taxon>Actinomycetota</taxon>
        <taxon>Actinomycetes</taxon>
        <taxon>Mycobacteriales</taxon>
        <taxon>Corynebacteriaceae</taxon>
        <taxon>Corynebacterium</taxon>
    </lineage>
</organism>
<reference evidence="2" key="2">
    <citation type="submission" date="2021-04" db="EMBL/GenBank/DDBJ databases">
        <authorList>
            <person name="Gilroy R."/>
        </authorList>
    </citation>
    <scope>NUCLEOTIDE SEQUENCE</scope>
    <source>
        <strain evidence="2">4376</strain>
    </source>
</reference>
<protein>
    <submittedName>
        <fullName evidence="2">Antitoxin</fullName>
    </submittedName>
</protein>
<gene>
    <name evidence="2" type="ORF">H9867_05765</name>
</gene>
<evidence type="ECO:0000313" key="2">
    <source>
        <dbReference type="EMBL" id="HIW95977.1"/>
    </source>
</evidence>
<dbReference type="InterPro" id="IPR028037">
    <property type="entry name" value="Antitoxin_Rv0909/MT0933"/>
</dbReference>
<evidence type="ECO:0000313" key="3">
    <source>
        <dbReference type="Proteomes" id="UP000824189"/>
    </source>
</evidence>
<dbReference type="EMBL" id="DXFZ01000070">
    <property type="protein sequence ID" value="HIW95977.1"/>
    <property type="molecule type" value="Genomic_DNA"/>
</dbReference>
<reference evidence="2" key="1">
    <citation type="journal article" date="2021" name="PeerJ">
        <title>Extensive microbial diversity within the chicken gut microbiome revealed by metagenomics and culture.</title>
        <authorList>
            <person name="Gilroy R."/>
            <person name="Ravi A."/>
            <person name="Getino M."/>
            <person name="Pursley I."/>
            <person name="Horton D.L."/>
            <person name="Alikhan N.F."/>
            <person name="Baker D."/>
            <person name="Gharbi K."/>
            <person name="Hall N."/>
            <person name="Watson M."/>
            <person name="Adriaenssens E.M."/>
            <person name="Foster-Nyarko E."/>
            <person name="Jarju S."/>
            <person name="Secka A."/>
            <person name="Antonio M."/>
            <person name="Oren A."/>
            <person name="Chaudhuri R.R."/>
            <person name="La Ragione R."/>
            <person name="Hildebrand F."/>
            <person name="Pallen M.J."/>
        </authorList>
    </citation>
    <scope>NUCLEOTIDE SEQUENCE</scope>
    <source>
        <strain evidence="2">4376</strain>
    </source>
</reference>
<accession>A0A9D1S0D3</accession>
<dbReference type="AlphaFoldDB" id="A0A9D1S0D3"/>
<dbReference type="Proteomes" id="UP000824189">
    <property type="component" value="Unassembled WGS sequence"/>
</dbReference>